<dbReference type="AlphaFoldDB" id="A0A437LI11"/>
<keyword evidence="3" id="KW-1185">Reference proteome</keyword>
<dbReference type="Proteomes" id="UP000288587">
    <property type="component" value="Unassembled WGS sequence"/>
</dbReference>
<feature type="signal peptide" evidence="1">
    <location>
        <begin position="1"/>
        <end position="24"/>
    </location>
</feature>
<gene>
    <name evidence="2" type="ORF">EOD73_13035</name>
</gene>
<evidence type="ECO:0000313" key="3">
    <source>
        <dbReference type="Proteomes" id="UP000288587"/>
    </source>
</evidence>
<protein>
    <submittedName>
        <fullName evidence="2">Uncharacterized protein</fullName>
    </submittedName>
</protein>
<keyword evidence="1" id="KW-0732">Signal</keyword>
<name>A0A437LI11_9BURK</name>
<accession>A0A437LI11</accession>
<proteinExistence type="predicted"/>
<evidence type="ECO:0000313" key="2">
    <source>
        <dbReference type="EMBL" id="RVT85035.1"/>
    </source>
</evidence>
<comment type="caution">
    <text evidence="2">The sequence shown here is derived from an EMBL/GenBank/DDBJ whole genome shotgun (WGS) entry which is preliminary data.</text>
</comment>
<dbReference type="RefSeq" id="WP_127683437.1">
    <property type="nucleotide sequence ID" value="NZ_SACM01000003.1"/>
</dbReference>
<sequence>MIPRLVHRWPVLVLAVCCVGAATAKPDVRLQLLDSRMLPIAPAPRVDGRTTTTQLEPFTRAPIRVCDDRRVTRPGCVRLSDEVWMAQAIEWRGVHAQDAAAASLAAVVQWSDRGCTVWLAGEQGAALARCDNLQLLEGTWRRVGPPAWSSSALRETAAASVNRVTPLLQKCGRVAASQDVTPDRDAEEGHRWAREAINVAYAGNRSEFRAFQRLDVHYPKTDQTVRLLILQVDGEPPQGPWLHLRQAGPVPAGAASPCVR</sequence>
<reference evidence="2 3" key="1">
    <citation type="submission" date="2019-01" db="EMBL/GenBank/DDBJ databases">
        <authorList>
            <person name="Chen W.-M."/>
        </authorList>
    </citation>
    <scope>NUCLEOTIDE SEQUENCE [LARGE SCALE GENOMIC DNA]</scope>
    <source>
        <strain evidence="2 3">CCP-18</strain>
    </source>
</reference>
<dbReference type="EMBL" id="SACM01000003">
    <property type="protein sequence ID" value="RVT85035.1"/>
    <property type="molecule type" value="Genomic_DNA"/>
</dbReference>
<organism evidence="2 3">
    <name type="scientific">Inhella crocodyli</name>
    <dbReference type="NCBI Taxonomy" id="2499851"/>
    <lineage>
        <taxon>Bacteria</taxon>
        <taxon>Pseudomonadati</taxon>
        <taxon>Pseudomonadota</taxon>
        <taxon>Betaproteobacteria</taxon>
        <taxon>Burkholderiales</taxon>
        <taxon>Sphaerotilaceae</taxon>
        <taxon>Inhella</taxon>
    </lineage>
</organism>
<feature type="chain" id="PRO_5019200565" evidence="1">
    <location>
        <begin position="25"/>
        <end position="260"/>
    </location>
</feature>
<evidence type="ECO:0000256" key="1">
    <source>
        <dbReference type="SAM" id="SignalP"/>
    </source>
</evidence>